<keyword evidence="4" id="KW-1185">Reference proteome</keyword>
<reference evidence="4" key="1">
    <citation type="submission" date="2015-11" db="EMBL/GenBank/DDBJ databases">
        <authorList>
            <person name="Varghese N."/>
        </authorList>
    </citation>
    <scope>NUCLEOTIDE SEQUENCE [LARGE SCALE GENOMIC DNA]</scope>
    <source>
        <strain evidence="4">DSM 45899</strain>
    </source>
</reference>
<feature type="domain" description="Activator of Hsp90 ATPase homologue 1/2-like C-terminal" evidence="2">
    <location>
        <begin position="2"/>
        <end position="106"/>
    </location>
</feature>
<organism evidence="3 4">
    <name type="scientific">Parafrankia irregularis</name>
    <dbReference type="NCBI Taxonomy" id="795642"/>
    <lineage>
        <taxon>Bacteria</taxon>
        <taxon>Bacillati</taxon>
        <taxon>Actinomycetota</taxon>
        <taxon>Actinomycetes</taxon>
        <taxon>Frankiales</taxon>
        <taxon>Frankiaceae</taxon>
        <taxon>Parafrankia</taxon>
    </lineage>
</organism>
<dbReference type="InterPro" id="IPR023393">
    <property type="entry name" value="START-like_dom_sf"/>
</dbReference>
<evidence type="ECO:0000259" key="2">
    <source>
        <dbReference type="Pfam" id="PF08327"/>
    </source>
</evidence>
<dbReference type="Pfam" id="PF08327">
    <property type="entry name" value="AHSA1"/>
    <property type="match status" value="1"/>
</dbReference>
<gene>
    <name evidence="3" type="ORF">Ga0074812_13443</name>
</gene>
<dbReference type="Gene3D" id="3.30.530.20">
    <property type="match status" value="1"/>
</dbReference>
<evidence type="ECO:0000313" key="3">
    <source>
        <dbReference type="EMBL" id="CUU60013.1"/>
    </source>
</evidence>
<dbReference type="Proteomes" id="UP000198802">
    <property type="component" value="Unassembled WGS sequence"/>
</dbReference>
<protein>
    <submittedName>
        <fullName evidence="3">Uncharacterized conserved protein YndB, AHSA1/START domain</fullName>
    </submittedName>
</protein>
<name>A0A0S4QWW5_9ACTN</name>
<sequence>MPPGRVFAAFSDLALRQRWFRIPGEPGSAHHELDFRVGGREVARGTFAPSGVPEQVEYRSEFLDIVPDERIVFTYAITVDGRRHSISLVTVELAAAGYGTRVTRTEQYVFLVLTGDGGVDVAHLEGSMRLQFNGLESAVGRP</sequence>
<accession>A0A0S4QWW5</accession>
<proteinExistence type="inferred from homology"/>
<dbReference type="EMBL" id="FAOZ01000034">
    <property type="protein sequence ID" value="CUU60013.1"/>
    <property type="molecule type" value="Genomic_DNA"/>
</dbReference>
<comment type="similarity">
    <text evidence="1">Belongs to the AHA1 family.</text>
</comment>
<dbReference type="InterPro" id="IPR013538">
    <property type="entry name" value="ASHA1/2-like_C"/>
</dbReference>
<dbReference type="AlphaFoldDB" id="A0A0S4QWW5"/>
<dbReference type="SUPFAM" id="SSF55961">
    <property type="entry name" value="Bet v1-like"/>
    <property type="match status" value="1"/>
</dbReference>
<evidence type="ECO:0000313" key="4">
    <source>
        <dbReference type="Proteomes" id="UP000198802"/>
    </source>
</evidence>
<evidence type="ECO:0000256" key="1">
    <source>
        <dbReference type="ARBA" id="ARBA00006817"/>
    </source>
</evidence>